<keyword evidence="2" id="KW-0732">Signal</keyword>
<feature type="compositionally biased region" description="Basic and acidic residues" evidence="1">
    <location>
        <begin position="105"/>
        <end position="121"/>
    </location>
</feature>
<gene>
    <name evidence="3" type="ORF">CINC_LOCUS12694</name>
</gene>
<evidence type="ECO:0000313" key="3">
    <source>
        <dbReference type="EMBL" id="CAH0627302.1"/>
    </source>
</evidence>
<feature type="chain" id="PRO_5040142046" evidence="2">
    <location>
        <begin position="19"/>
        <end position="155"/>
    </location>
</feature>
<evidence type="ECO:0000256" key="1">
    <source>
        <dbReference type="SAM" id="MobiDB-lite"/>
    </source>
</evidence>
<dbReference type="OrthoDB" id="6625223at2759"/>
<keyword evidence="4" id="KW-1185">Reference proteome</keyword>
<evidence type="ECO:0000256" key="2">
    <source>
        <dbReference type="SAM" id="SignalP"/>
    </source>
</evidence>
<dbReference type="Proteomes" id="UP001154114">
    <property type="component" value="Chromosome 8"/>
</dbReference>
<reference evidence="3" key="1">
    <citation type="submission" date="2021-12" db="EMBL/GenBank/DDBJ databases">
        <authorList>
            <person name="King R."/>
        </authorList>
    </citation>
    <scope>NUCLEOTIDE SEQUENCE</scope>
</reference>
<feature type="signal peptide" evidence="2">
    <location>
        <begin position="1"/>
        <end position="18"/>
    </location>
</feature>
<name>A0A9P0G0K9_CHRIL</name>
<evidence type="ECO:0000313" key="4">
    <source>
        <dbReference type="Proteomes" id="UP001154114"/>
    </source>
</evidence>
<proteinExistence type="predicted"/>
<dbReference type="EMBL" id="LR824011">
    <property type="protein sequence ID" value="CAH0627302.1"/>
    <property type="molecule type" value="Genomic_DNA"/>
</dbReference>
<feature type="region of interest" description="Disordered" evidence="1">
    <location>
        <begin position="66"/>
        <end position="130"/>
    </location>
</feature>
<organism evidence="3 4">
    <name type="scientific">Chrysodeixis includens</name>
    <name type="common">Soybean looper</name>
    <name type="synonym">Pseudoplusia includens</name>
    <dbReference type="NCBI Taxonomy" id="689277"/>
    <lineage>
        <taxon>Eukaryota</taxon>
        <taxon>Metazoa</taxon>
        <taxon>Ecdysozoa</taxon>
        <taxon>Arthropoda</taxon>
        <taxon>Hexapoda</taxon>
        <taxon>Insecta</taxon>
        <taxon>Pterygota</taxon>
        <taxon>Neoptera</taxon>
        <taxon>Endopterygota</taxon>
        <taxon>Lepidoptera</taxon>
        <taxon>Glossata</taxon>
        <taxon>Ditrysia</taxon>
        <taxon>Noctuoidea</taxon>
        <taxon>Noctuidae</taxon>
        <taxon>Plusiinae</taxon>
        <taxon>Chrysodeixis</taxon>
    </lineage>
</organism>
<accession>A0A9P0G0K9</accession>
<dbReference type="AlphaFoldDB" id="A0A9P0G0K9"/>
<feature type="compositionally biased region" description="Basic and acidic residues" evidence="1">
    <location>
        <begin position="82"/>
        <end position="98"/>
    </location>
</feature>
<protein>
    <submittedName>
        <fullName evidence="3">Uncharacterized protein</fullName>
    </submittedName>
</protein>
<sequence length="155" mass="17783">MASRILLILSCTILAASAWSPYHPGPRGPMRFTRYAPSPHQLRQHLPPHPHLHSQLHPHLHAQIHPQHLHLHSQPHSQPHLQAEHKNPVESAEVDKKERQRPKRGHDDYDHDHDYDSDHKGTSGVTGPVHTFVKTDKNANYKWGVRHHVGDKYAS</sequence>